<organism evidence="12 13">
    <name type="scientific">Candidatus Methylacidiphilum infernorum</name>
    <dbReference type="NCBI Taxonomy" id="511746"/>
    <lineage>
        <taxon>Bacteria</taxon>
        <taxon>Pseudomonadati</taxon>
        <taxon>Verrucomicrobiota</taxon>
        <taxon>Methylacidiphilae</taxon>
        <taxon>Methylacidiphilales</taxon>
        <taxon>Methylacidiphilaceae</taxon>
        <taxon>Methylacidiphilum (ex Ratnadevi et al. 2023)</taxon>
    </lineage>
</organism>
<gene>
    <name evidence="12" type="ORF">EM20IM_07705</name>
</gene>
<reference evidence="12 13" key="1">
    <citation type="submission" date="2020-12" db="EMBL/GenBank/DDBJ databases">
        <authorList>
            <person name="Awala S.I."/>
            <person name="Gwak J.-H."/>
            <person name="Kim S.-J."/>
            <person name="Rhee S.-K."/>
        </authorList>
    </citation>
    <scope>NUCLEOTIDE SEQUENCE [LARGE SCALE GENOMIC DNA]</scope>
    <source>
        <strain evidence="12 13">IT5</strain>
    </source>
</reference>
<keyword evidence="4 10" id="KW-0812">Transmembrane</keyword>
<evidence type="ECO:0000256" key="2">
    <source>
        <dbReference type="ARBA" id="ARBA00022448"/>
    </source>
</evidence>
<dbReference type="EMBL" id="CP065956">
    <property type="protein sequence ID" value="QSR87792.1"/>
    <property type="molecule type" value="Genomic_DNA"/>
</dbReference>
<dbReference type="Proteomes" id="UP000663088">
    <property type="component" value="Chromosome"/>
</dbReference>
<keyword evidence="7" id="KW-0406">Ion transport</keyword>
<name>A0ABX7PY03_9BACT</name>
<evidence type="ECO:0000256" key="3">
    <source>
        <dbReference type="ARBA" id="ARBA00022449"/>
    </source>
</evidence>
<feature type="transmembrane region" description="Helical" evidence="10">
    <location>
        <begin position="248"/>
        <end position="264"/>
    </location>
</feature>
<feature type="transmembrane region" description="Helical" evidence="10">
    <location>
        <begin position="45"/>
        <end position="63"/>
    </location>
</feature>
<dbReference type="InterPro" id="IPR038770">
    <property type="entry name" value="Na+/solute_symporter_sf"/>
</dbReference>
<feature type="transmembrane region" description="Helical" evidence="10">
    <location>
        <begin position="153"/>
        <end position="174"/>
    </location>
</feature>
<evidence type="ECO:0000259" key="11">
    <source>
        <dbReference type="Pfam" id="PF00999"/>
    </source>
</evidence>
<feature type="domain" description="Cation/H+ exchanger transmembrane" evidence="11">
    <location>
        <begin position="55"/>
        <end position="403"/>
    </location>
</feature>
<evidence type="ECO:0000256" key="8">
    <source>
        <dbReference type="ARBA" id="ARBA00023136"/>
    </source>
</evidence>
<keyword evidence="5 10" id="KW-1133">Transmembrane helix</keyword>
<keyword evidence="6" id="KW-0915">Sodium</keyword>
<evidence type="ECO:0000256" key="4">
    <source>
        <dbReference type="ARBA" id="ARBA00022692"/>
    </source>
</evidence>
<keyword evidence="13" id="KW-1185">Reference proteome</keyword>
<dbReference type="PANTHER" id="PTHR43562">
    <property type="entry name" value="NAPA-TYPE SODIUM/HYDROGEN ANTIPORTER"/>
    <property type="match status" value="1"/>
</dbReference>
<feature type="transmembrane region" description="Helical" evidence="10">
    <location>
        <begin position="389"/>
        <end position="409"/>
    </location>
</feature>
<dbReference type="Pfam" id="PF00999">
    <property type="entry name" value="Na_H_Exchanger"/>
    <property type="match status" value="1"/>
</dbReference>
<proteinExistence type="predicted"/>
<evidence type="ECO:0000256" key="5">
    <source>
        <dbReference type="ARBA" id="ARBA00022989"/>
    </source>
</evidence>
<dbReference type="Gene3D" id="1.20.1530.20">
    <property type="match status" value="1"/>
</dbReference>
<feature type="transmembrane region" description="Helical" evidence="10">
    <location>
        <begin position="124"/>
        <end position="147"/>
    </location>
</feature>
<feature type="transmembrane region" description="Helical" evidence="10">
    <location>
        <begin position="186"/>
        <end position="205"/>
    </location>
</feature>
<dbReference type="InterPro" id="IPR006153">
    <property type="entry name" value="Cation/H_exchanger_TM"/>
</dbReference>
<keyword evidence="3" id="KW-0050">Antiport</keyword>
<evidence type="ECO:0000256" key="9">
    <source>
        <dbReference type="ARBA" id="ARBA00023201"/>
    </source>
</evidence>
<evidence type="ECO:0000256" key="1">
    <source>
        <dbReference type="ARBA" id="ARBA00004141"/>
    </source>
</evidence>
<keyword evidence="8 10" id="KW-0472">Membrane</keyword>
<keyword evidence="2" id="KW-0813">Transport</keyword>
<evidence type="ECO:0000256" key="6">
    <source>
        <dbReference type="ARBA" id="ARBA00023053"/>
    </source>
</evidence>
<keyword evidence="9" id="KW-0739">Sodium transport</keyword>
<feature type="transmembrane region" description="Helical" evidence="10">
    <location>
        <begin position="211"/>
        <end position="227"/>
    </location>
</feature>
<sequence>MLLYRAKNFFPTGHTANAQRSAKETSSFLSPFYSLPCMNILENPWFFISLWMGGAFLAALLAIKLRVPVAIVEILVGAALSHFLDLSQPTEWMNFLSKLGATMLCFIAGTEIEPEFFSQSWKKHLLSGSFSFLVPFTAIALITHFFFQWQPAQSLIAGIALGTTSIAIVYTSLLERGIENSSLGKTLLASCFITDFGSVLTLGIFFTHWELSSILFGLFAIILLWFFPKILRSLLRFLKKSPVSEPEIKFVFFMLTFLGFLASMAKTEPVLPAFILGVLAANSFSQDQLFRRRLRAVAYSILTPFFFMKSGFHISFPMLVIGFIPLLLLTFLKTCFKIIGVLPYLLLEKHPLKESLFGSLLTSGGLTFGLIAAHYGIQNKILSREIYSLITLATLLSTLIPVFLAGLLLPRGEVPKEKKVFVKKELGEYEEEG</sequence>
<accession>A0ABX7PY03</accession>
<dbReference type="PANTHER" id="PTHR43562:SF3">
    <property type="entry name" value="SODIUM ION_PROTON EXCHANGER (EUROFUNG)"/>
    <property type="match status" value="1"/>
</dbReference>
<evidence type="ECO:0000313" key="13">
    <source>
        <dbReference type="Proteomes" id="UP000663088"/>
    </source>
</evidence>
<protein>
    <submittedName>
        <fullName evidence="12">Cation:proton antiporter</fullName>
    </submittedName>
</protein>
<comment type="subcellular location">
    <subcellularLocation>
        <location evidence="1">Membrane</location>
        <topology evidence="1">Multi-pass membrane protein</topology>
    </subcellularLocation>
</comment>
<evidence type="ECO:0000256" key="10">
    <source>
        <dbReference type="SAM" id="Phobius"/>
    </source>
</evidence>
<evidence type="ECO:0000313" key="12">
    <source>
        <dbReference type="EMBL" id="QSR87792.1"/>
    </source>
</evidence>
<evidence type="ECO:0000256" key="7">
    <source>
        <dbReference type="ARBA" id="ARBA00023065"/>
    </source>
</evidence>
<feature type="transmembrane region" description="Helical" evidence="10">
    <location>
        <begin position="356"/>
        <end position="377"/>
    </location>
</feature>